<dbReference type="Proteomes" id="UP001221217">
    <property type="component" value="Unassembled WGS sequence"/>
</dbReference>
<evidence type="ECO:0000259" key="2">
    <source>
        <dbReference type="PROSITE" id="PS50887"/>
    </source>
</evidence>
<dbReference type="InterPro" id="IPR043128">
    <property type="entry name" value="Rev_trsase/Diguanyl_cyclase"/>
</dbReference>
<feature type="transmembrane region" description="Helical" evidence="1">
    <location>
        <begin position="59"/>
        <end position="77"/>
    </location>
</feature>
<gene>
    <name evidence="3" type="ORF">PQJ61_07160</name>
</gene>
<sequence length="467" mass="52711">MSTKTRFTLILESIPILVVVICLNILLRPEDPGFSEFLYTPYIIPALFSAVYHSRTAGLLIYLLSIAAVAVLHRLNSTIFPSHFQSSDGIIAAAALVLVYIFGTITRIDRIKLKNTREHLKNITKEHYRISRISAAQLEINRELEERVSGQRVTITTLYNQMHKMDSLNLQNALDCLIETVRLFTDATAVTIWKASPTSGFLDCPASLHMRGTFDSSSLLNIEDSIEGWVFRNNRLVSARMINNYENLKQMDTGRNIITMPIPLNKMVWGVLNIEEMPFVKYNLHTERLLEIIISLAEPALSRAVSHNQQIQESETDADTNLPLFSQLYNSLNRYIQSSTEDKARISLMIIEIQNFTELSKSFPASDLKKLFLKLTDEILLATAGMAEFFMYKTDKQMAVLIPGTDSDGTALLSLEILELIHSTQWLIDGSEVFLEIIIGYSSLGENASNAEGLIKHAEHLLEIQKI</sequence>
<evidence type="ECO:0000256" key="1">
    <source>
        <dbReference type="SAM" id="Phobius"/>
    </source>
</evidence>
<dbReference type="GO" id="GO:0052621">
    <property type="term" value="F:diguanylate cyclase activity"/>
    <property type="evidence" value="ECO:0007669"/>
    <property type="project" value="UniProtKB-EC"/>
</dbReference>
<keyword evidence="1" id="KW-1133">Transmembrane helix</keyword>
<dbReference type="InterPro" id="IPR029016">
    <property type="entry name" value="GAF-like_dom_sf"/>
</dbReference>
<dbReference type="PROSITE" id="PS50887">
    <property type="entry name" value="GGDEF"/>
    <property type="match status" value="1"/>
</dbReference>
<reference evidence="3 4" key="1">
    <citation type="submission" date="2022-12" db="EMBL/GenBank/DDBJ databases">
        <title>Metagenome assembled genome from gulf of manar.</title>
        <authorList>
            <person name="Kohli P."/>
            <person name="Pk S."/>
            <person name="Venkata Ramana C."/>
            <person name="Sasikala C."/>
        </authorList>
    </citation>
    <scope>NUCLEOTIDE SEQUENCE [LARGE SCALE GENOMIC DNA]</scope>
    <source>
        <strain evidence="3">JB008</strain>
    </source>
</reference>
<dbReference type="Pfam" id="PF00990">
    <property type="entry name" value="GGDEF"/>
    <property type="match status" value="1"/>
</dbReference>
<keyword evidence="3" id="KW-0808">Transferase</keyword>
<comment type="caution">
    <text evidence="3">The sequence shown here is derived from an EMBL/GenBank/DDBJ whole genome shotgun (WGS) entry which is preliminary data.</text>
</comment>
<dbReference type="EC" id="2.7.7.65" evidence="3"/>
<accession>A0AAJ1IEM9</accession>
<protein>
    <submittedName>
        <fullName evidence="3">Diguanylate cyclase</fullName>
        <ecNumber evidence="3">2.7.7.65</ecNumber>
    </submittedName>
</protein>
<organism evidence="3 4">
    <name type="scientific">Candidatus Thalassospirochaeta sargassi</name>
    <dbReference type="NCBI Taxonomy" id="3119039"/>
    <lineage>
        <taxon>Bacteria</taxon>
        <taxon>Pseudomonadati</taxon>
        <taxon>Spirochaetota</taxon>
        <taxon>Spirochaetia</taxon>
        <taxon>Spirochaetales</taxon>
        <taxon>Spirochaetaceae</taxon>
        <taxon>Candidatus Thalassospirochaeta</taxon>
    </lineage>
</organism>
<name>A0AAJ1IEM9_9SPIO</name>
<feature type="domain" description="GGDEF" evidence="2">
    <location>
        <begin position="344"/>
        <end position="467"/>
    </location>
</feature>
<dbReference type="SUPFAM" id="SSF55781">
    <property type="entry name" value="GAF domain-like"/>
    <property type="match status" value="1"/>
</dbReference>
<dbReference type="Gene3D" id="3.30.450.40">
    <property type="match status" value="1"/>
</dbReference>
<evidence type="ECO:0000313" key="4">
    <source>
        <dbReference type="Proteomes" id="UP001221217"/>
    </source>
</evidence>
<dbReference type="InterPro" id="IPR029787">
    <property type="entry name" value="Nucleotide_cyclase"/>
</dbReference>
<keyword evidence="1" id="KW-0812">Transmembrane</keyword>
<dbReference type="SUPFAM" id="SSF55073">
    <property type="entry name" value="Nucleotide cyclase"/>
    <property type="match status" value="1"/>
</dbReference>
<feature type="transmembrane region" description="Helical" evidence="1">
    <location>
        <begin position="7"/>
        <end position="27"/>
    </location>
</feature>
<dbReference type="InterPro" id="IPR000160">
    <property type="entry name" value="GGDEF_dom"/>
</dbReference>
<dbReference type="Gene3D" id="3.30.70.270">
    <property type="match status" value="1"/>
</dbReference>
<keyword evidence="1" id="KW-0472">Membrane</keyword>
<proteinExistence type="predicted"/>
<dbReference type="AlphaFoldDB" id="A0AAJ1IEM9"/>
<evidence type="ECO:0000313" key="3">
    <source>
        <dbReference type="EMBL" id="MDC7226527.1"/>
    </source>
</evidence>
<keyword evidence="3" id="KW-0548">Nucleotidyltransferase</keyword>
<feature type="transmembrane region" description="Helical" evidence="1">
    <location>
        <begin position="89"/>
        <end position="108"/>
    </location>
</feature>
<dbReference type="EMBL" id="JAQQAL010000013">
    <property type="protein sequence ID" value="MDC7226527.1"/>
    <property type="molecule type" value="Genomic_DNA"/>
</dbReference>